<dbReference type="Pfam" id="PF00756">
    <property type="entry name" value="Esterase"/>
    <property type="match status" value="1"/>
</dbReference>
<dbReference type="InterPro" id="IPR000801">
    <property type="entry name" value="Esterase-like"/>
</dbReference>
<dbReference type="STRING" id="1224164.B843_05950"/>
<dbReference type="PANTHER" id="PTHR48098:SF1">
    <property type="entry name" value="DIACYLGLYCEROL ACYLTRANSFERASE_MYCOLYLTRANSFERASE AG85A"/>
    <property type="match status" value="1"/>
</dbReference>
<dbReference type="InterPro" id="IPR029058">
    <property type="entry name" value="AB_hydrolase_fold"/>
</dbReference>
<dbReference type="EMBL" id="CP004353">
    <property type="protein sequence ID" value="AHI22575.1"/>
    <property type="molecule type" value="Genomic_DNA"/>
</dbReference>
<dbReference type="PATRIC" id="fig|1224164.3.peg.1191"/>
<dbReference type="PANTHER" id="PTHR48098">
    <property type="entry name" value="ENTEROCHELIN ESTERASE-RELATED"/>
    <property type="match status" value="1"/>
</dbReference>
<keyword evidence="2" id="KW-0808">Transferase</keyword>
<protein>
    <submittedName>
        <fullName evidence="2">Trehalose corynomycolyl transferase A</fullName>
    </submittedName>
</protein>
<dbReference type="Proteomes" id="UP000019222">
    <property type="component" value="Chromosome"/>
</dbReference>
<keyword evidence="1" id="KW-0472">Membrane</keyword>
<feature type="transmembrane region" description="Helical" evidence="1">
    <location>
        <begin position="25"/>
        <end position="46"/>
    </location>
</feature>
<evidence type="ECO:0000313" key="2">
    <source>
        <dbReference type="EMBL" id="AHI22575.1"/>
    </source>
</evidence>
<dbReference type="eggNOG" id="COG0627">
    <property type="taxonomic scope" value="Bacteria"/>
</dbReference>
<dbReference type="KEGG" id="cvt:B843_05950"/>
<dbReference type="AlphaFoldDB" id="W5Y105"/>
<keyword evidence="1" id="KW-1133">Transmembrane helix</keyword>
<keyword evidence="3" id="KW-1185">Reference proteome</keyword>
<sequence length="380" mass="40881">MLRTSKAVTGEDTDFPNSEEYMRKFTAGIALAAAIGFTAAIAPVVMAQPAVAADAQATISNNKVAAAFYDNDWRQKIASYNTDRVTEVTAHSPSMNRDIPLVVVKAADPNRPTIYLLNGAGGGEQNLNWVQQTDAIDFYLQQNVNVVIPMRGAFSYYTDWVNDPVQSTYLNGPQKWETFLTKELPAPLESYIGTNNDKRAILGMSMSATSSLLLAEHSGKLYSAVGSFSGCAATSDPATWGFVGITVNRGGQTAETMWGPMGGEVNRYNDALINTEGLRDKAIYVSNGSGLISDVETSSKLARDNNVDGLTAFGGSSTITVEGGLIEGATNVCTHDLQTKLDRSGIPATFNFRNTGVHTWTYWEQDLKDSWPVISAGLGI</sequence>
<name>W5Y105_9CORY</name>
<dbReference type="InterPro" id="IPR050583">
    <property type="entry name" value="Mycobacterial_A85_antigen"/>
</dbReference>
<evidence type="ECO:0000256" key="1">
    <source>
        <dbReference type="SAM" id="Phobius"/>
    </source>
</evidence>
<proteinExistence type="predicted"/>
<dbReference type="HOGENOM" id="CLU_026624_0_2_11"/>
<organism evidence="2 3">
    <name type="scientific">Corynebacterium vitaeruminis DSM 20294</name>
    <dbReference type="NCBI Taxonomy" id="1224164"/>
    <lineage>
        <taxon>Bacteria</taxon>
        <taxon>Bacillati</taxon>
        <taxon>Actinomycetota</taxon>
        <taxon>Actinomycetes</taxon>
        <taxon>Mycobacteriales</taxon>
        <taxon>Corynebacteriaceae</taxon>
        <taxon>Corynebacterium</taxon>
    </lineage>
</organism>
<dbReference type="SUPFAM" id="SSF53474">
    <property type="entry name" value="alpha/beta-Hydrolases"/>
    <property type="match status" value="1"/>
</dbReference>
<dbReference type="Gene3D" id="3.40.50.1820">
    <property type="entry name" value="alpha/beta hydrolase"/>
    <property type="match status" value="1"/>
</dbReference>
<accession>W5Y105</accession>
<dbReference type="GO" id="GO:0016747">
    <property type="term" value="F:acyltransferase activity, transferring groups other than amino-acyl groups"/>
    <property type="evidence" value="ECO:0007669"/>
    <property type="project" value="TreeGrafter"/>
</dbReference>
<gene>
    <name evidence="2" type="ORF">B843_05950</name>
</gene>
<reference evidence="2 3" key="1">
    <citation type="submission" date="2013-02" db="EMBL/GenBank/DDBJ databases">
        <title>The complete genome sequence of Corynebacterium vitaeruminis DSM 20294.</title>
        <authorList>
            <person name="Ruckert C."/>
            <person name="Albersmeier A."/>
            <person name="Kalinowski J."/>
        </authorList>
    </citation>
    <scope>NUCLEOTIDE SEQUENCE [LARGE SCALE GENOMIC DNA]</scope>
    <source>
        <strain evidence="3">ATCC 10234</strain>
    </source>
</reference>
<keyword evidence="1" id="KW-0812">Transmembrane</keyword>
<evidence type="ECO:0000313" key="3">
    <source>
        <dbReference type="Proteomes" id="UP000019222"/>
    </source>
</evidence>